<keyword evidence="2" id="KW-1185">Reference proteome</keyword>
<dbReference type="NCBIfam" id="TIGR01509">
    <property type="entry name" value="HAD-SF-IA-v3"/>
    <property type="match status" value="1"/>
</dbReference>
<dbReference type="PANTHER" id="PTHR18901">
    <property type="entry name" value="2-DEOXYGLUCOSE-6-PHOSPHATE PHOSPHATASE 2"/>
    <property type="match status" value="1"/>
</dbReference>
<dbReference type="InterPro" id="IPR036412">
    <property type="entry name" value="HAD-like_sf"/>
</dbReference>
<dbReference type="InterPro" id="IPR023214">
    <property type="entry name" value="HAD_sf"/>
</dbReference>
<dbReference type="STRING" id="1005945.SAMN05216561_11197"/>
<dbReference type="AlphaFoldDB" id="A0A1I3K0T3"/>
<name>A0A1I3K0T3_9ACTN</name>
<dbReference type="RefSeq" id="WP_246166242.1">
    <property type="nucleotide sequence ID" value="NZ_BKAF01000013.1"/>
</dbReference>
<evidence type="ECO:0000313" key="1">
    <source>
        <dbReference type="EMBL" id="SFI66046.1"/>
    </source>
</evidence>
<dbReference type="Proteomes" id="UP000198649">
    <property type="component" value="Unassembled WGS sequence"/>
</dbReference>
<dbReference type="Pfam" id="PF13419">
    <property type="entry name" value="HAD_2"/>
    <property type="match status" value="1"/>
</dbReference>
<dbReference type="Gene3D" id="3.40.50.1000">
    <property type="entry name" value="HAD superfamily/HAD-like"/>
    <property type="match status" value="1"/>
</dbReference>
<proteinExistence type="predicted"/>
<dbReference type="SFLD" id="SFLDG01129">
    <property type="entry name" value="C1.5:_HAD__Beta-PGM__Phosphata"/>
    <property type="match status" value="1"/>
</dbReference>
<dbReference type="SUPFAM" id="SSF56784">
    <property type="entry name" value="HAD-like"/>
    <property type="match status" value="1"/>
</dbReference>
<dbReference type="Gene3D" id="1.10.150.240">
    <property type="entry name" value="Putative phosphatase, domain 2"/>
    <property type="match status" value="1"/>
</dbReference>
<dbReference type="EMBL" id="FOQG01000011">
    <property type="protein sequence ID" value="SFI66046.1"/>
    <property type="molecule type" value="Genomic_DNA"/>
</dbReference>
<dbReference type="PANTHER" id="PTHR18901:SF38">
    <property type="entry name" value="PSEUDOURIDINE-5'-PHOSPHATASE"/>
    <property type="match status" value="1"/>
</dbReference>
<sequence>MSLTVPAVAPAAVLWDMDGTLVDTEPYWIETEFELAATYGGTWTQEHALALVGNDLLTSGRYIREHMGIALKPEKIVDLLLDGVVAKVEQHVPWCPGARELLLTLHAAGVPLALVTMSYERFVAPILLELPPSTFSVVVTGDQVTHGKPHPEPYLTAAAALGVDPGDCVAIEDSNTGTTSAEAAGCQVLVVPNHVPVAPGVRRHVRADLTEVTLADLGSLVS</sequence>
<dbReference type="CDD" id="cd07505">
    <property type="entry name" value="HAD_BPGM-like"/>
    <property type="match status" value="1"/>
</dbReference>
<accession>A0A1I3K0T3</accession>
<reference evidence="1 2" key="1">
    <citation type="submission" date="2016-10" db="EMBL/GenBank/DDBJ databases">
        <authorList>
            <person name="de Groot N.N."/>
        </authorList>
    </citation>
    <scope>NUCLEOTIDE SEQUENCE [LARGE SCALE GENOMIC DNA]</scope>
    <source>
        <strain evidence="1 2">CGMCC 1.11156</strain>
    </source>
</reference>
<evidence type="ECO:0000313" key="2">
    <source>
        <dbReference type="Proteomes" id="UP000198649"/>
    </source>
</evidence>
<gene>
    <name evidence="1" type="ORF">SAMN05216561_11197</name>
</gene>
<dbReference type="InterPro" id="IPR041492">
    <property type="entry name" value="HAD_2"/>
</dbReference>
<dbReference type="InterPro" id="IPR023198">
    <property type="entry name" value="PGP-like_dom2"/>
</dbReference>
<dbReference type="SFLD" id="SFLDS00003">
    <property type="entry name" value="Haloacid_Dehalogenase"/>
    <property type="match status" value="1"/>
</dbReference>
<protein>
    <submittedName>
        <fullName evidence="1">Haloacid dehalogenase superfamily, subfamily IA, variant 3 with third motif having DD or ED</fullName>
    </submittedName>
</protein>
<dbReference type="InterPro" id="IPR006439">
    <property type="entry name" value="HAD-SF_hydro_IA"/>
</dbReference>
<organism evidence="1 2">
    <name type="scientific">Nocardioides psychrotolerans</name>
    <dbReference type="NCBI Taxonomy" id="1005945"/>
    <lineage>
        <taxon>Bacteria</taxon>
        <taxon>Bacillati</taxon>
        <taxon>Actinomycetota</taxon>
        <taxon>Actinomycetes</taxon>
        <taxon>Propionibacteriales</taxon>
        <taxon>Nocardioidaceae</taxon>
        <taxon>Nocardioides</taxon>
    </lineage>
</organism>